<dbReference type="InterPro" id="IPR052146">
    <property type="entry name" value="HOT1"/>
</dbReference>
<sequence length="309" mass="35312">MNDIRQRFKRNSRGKETEQTIGISTLKIYGAAITDLYKTQVCLGTNTNKPPGEALKGIIDCEERKQNEQRIKRDTDFIESIFRDKQHNISTCSEENNLPELIFRHQIAPITAEQISTNGNEDDIQLGQINDGICKLQNEIAKLNDKLSRVISEVQYLREQSKQTHELQFNIRIGGGSVGISSLRLNRSSSEPCEGTSLSFIENGPVLPNNSQLQQQNYSAEAVIPEQSLIPKYEFNNRLVTIPQVFQEWKHGYDGGPSIEELDRKYKTKWRKGGAIQKRYSRRRALIKRIEEYAQNENISIKEAISLAE</sequence>
<dbReference type="PANTHER" id="PTHR37784:SF2">
    <property type="entry name" value="HIGH-OSMOLARITY-INDUCED TRANSCRIPTION PROTEIN 1"/>
    <property type="match status" value="1"/>
</dbReference>
<dbReference type="InterPro" id="IPR022210">
    <property type="entry name" value="TF_GCR1-like"/>
</dbReference>
<gene>
    <name evidence="2" type="ORF">COEREDRAFT_65458</name>
</gene>
<dbReference type="STRING" id="763665.A0A2G5B6J1"/>
<dbReference type="GO" id="GO:0000978">
    <property type="term" value="F:RNA polymerase II cis-regulatory region sequence-specific DNA binding"/>
    <property type="evidence" value="ECO:0007669"/>
    <property type="project" value="TreeGrafter"/>
</dbReference>
<evidence type="ECO:0000259" key="1">
    <source>
        <dbReference type="Pfam" id="PF12550"/>
    </source>
</evidence>
<evidence type="ECO:0000313" key="2">
    <source>
        <dbReference type="EMBL" id="PIA14621.1"/>
    </source>
</evidence>
<dbReference type="EMBL" id="KZ303515">
    <property type="protein sequence ID" value="PIA14621.1"/>
    <property type="molecule type" value="Genomic_DNA"/>
</dbReference>
<dbReference type="OrthoDB" id="428577at2759"/>
<protein>
    <recommendedName>
        <fullName evidence="1">Transcription activator GCR1-like domain-containing protein</fullName>
    </recommendedName>
</protein>
<feature type="non-terminal residue" evidence="2">
    <location>
        <position position="309"/>
    </location>
</feature>
<keyword evidence="3" id="KW-1185">Reference proteome</keyword>
<name>A0A2G5B6J1_COERN</name>
<evidence type="ECO:0000313" key="3">
    <source>
        <dbReference type="Proteomes" id="UP000242474"/>
    </source>
</evidence>
<accession>A0A2G5B6J1</accession>
<feature type="domain" description="Transcription activator GCR1-like" evidence="1">
    <location>
        <begin position="233"/>
        <end position="309"/>
    </location>
</feature>
<organism evidence="2 3">
    <name type="scientific">Coemansia reversa (strain ATCC 12441 / NRRL 1564)</name>
    <dbReference type="NCBI Taxonomy" id="763665"/>
    <lineage>
        <taxon>Eukaryota</taxon>
        <taxon>Fungi</taxon>
        <taxon>Fungi incertae sedis</taxon>
        <taxon>Zoopagomycota</taxon>
        <taxon>Kickxellomycotina</taxon>
        <taxon>Kickxellomycetes</taxon>
        <taxon>Kickxellales</taxon>
        <taxon>Kickxellaceae</taxon>
        <taxon>Coemansia</taxon>
    </lineage>
</organism>
<dbReference type="Pfam" id="PF12550">
    <property type="entry name" value="GCR1_C"/>
    <property type="match status" value="1"/>
</dbReference>
<dbReference type="GO" id="GO:0060963">
    <property type="term" value="P:positive regulation of ribosomal protein gene transcription by RNA polymerase II"/>
    <property type="evidence" value="ECO:0007669"/>
    <property type="project" value="TreeGrafter"/>
</dbReference>
<dbReference type="PANTHER" id="PTHR37784">
    <property type="entry name" value="PROTEIN MSN1"/>
    <property type="match status" value="1"/>
</dbReference>
<dbReference type="Proteomes" id="UP000242474">
    <property type="component" value="Unassembled WGS sequence"/>
</dbReference>
<reference evidence="2 3" key="1">
    <citation type="journal article" date="2015" name="Genome Biol. Evol.">
        <title>Phylogenomic analyses indicate that early fungi evolved digesting cell walls of algal ancestors of land plants.</title>
        <authorList>
            <person name="Chang Y."/>
            <person name="Wang S."/>
            <person name="Sekimoto S."/>
            <person name="Aerts A.L."/>
            <person name="Choi C."/>
            <person name="Clum A."/>
            <person name="LaButti K.M."/>
            <person name="Lindquist E.A."/>
            <person name="Yee Ngan C."/>
            <person name="Ohm R.A."/>
            <person name="Salamov A.A."/>
            <person name="Grigoriev I.V."/>
            <person name="Spatafora J.W."/>
            <person name="Berbee M.L."/>
        </authorList>
    </citation>
    <scope>NUCLEOTIDE SEQUENCE [LARGE SCALE GENOMIC DNA]</scope>
    <source>
        <strain evidence="2 3">NRRL 1564</strain>
    </source>
</reference>
<dbReference type="GO" id="GO:0000981">
    <property type="term" value="F:DNA-binding transcription factor activity, RNA polymerase II-specific"/>
    <property type="evidence" value="ECO:0007669"/>
    <property type="project" value="TreeGrafter"/>
</dbReference>
<dbReference type="AlphaFoldDB" id="A0A2G5B6J1"/>
<proteinExistence type="predicted"/>